<dbReference type="GO" id="GO:0003824">
    <property type="term" value="F:catalytic activity"/>
    <property type="evidence" value="ECO:0007669"/>
    <property type="project" value="InterPro"/>
</dbReference>
<evidence type="ECO:0000313" key="3">
    <source>
        <dbReference type="EMBL" id="GAI32467.1"/>
    </source>
</evidence>
<proteinExistence type="predicted"/>
<sequence>MLTKGFYFYSSELEKKIIILYRLKSSKVFLESLNLIESKNLSNFISENNLIVENFQSINNTSLIKLVKIINSYLKGQRVNLYDSIRKLGINIDYKKTFKTDFASSVIRELLKVKYGETISYSELASKLNSKAYRAVGNIMR</sequence>
<dbReference type="Gene3D" id="1.10.10.10">
    <property type="entry name" value="Winged helix-like DNA-binding domain superfamily/Winged helix DNA-binding domain"/>
    <property type="match status" value="1"/>
</dbReference>
<gene>
    <name evidence="3" type="ORF">S06H3_27238</name>
</gene>
<dbReference type="EMBL" id="BARV01015789">
    <property type="protein sequence ID" value="GAI32467.1"/>
    <property type="molecule type" value="Genomic_DNA"/>
</dbReference>
<protein>
    <recommendedName>
        <fullName evidence="2">Methylated-DNA-[protein]-cysteine S-methyltransferase DNA binding domain-containing protein</fullName>
    </recommendedName>
</protein>
<dbReference type="SUPFAM" id="SSF46767">
    <property type="entry name" value="Methylated DNA-protein cysteine methyltransferase, C-terminal domain"/>
    <property type="match status" value="1"/>
</dbReference>
<evidence type="ECO:0000259" key="2">
    <source>
        <dbReference type="Pfam" id="PF01035"/>
    </source>
</evidence>
<dbReference type="GO" id="GO:0006281">
    <property type="term" value="P:DNA repair"/>
    <property type="evidence" value="ECO:0007669"/>
    <property type="project" value="InterPro"/>
</dbReference>
<organism evidence="3">
    <name type="scientific">marine sediment metagenome</name>
    <dbReference type="NCBI Taxonomy" id="412755"/>
    <lineage>
        <taxon>unclassified sequences</taxon>
        <taxon>metagenomes</taxon>
        <taxon>ecological metagenomes</taxon>
    </lineage>
</organism>
<reference evidence="3" key="1">
    <citation type="journal article" date="2014" name="Front. Microbiol.">
        <title>High frequency of phylogenetically diverse reductive dehalogenase-homologous genes in deep subseafloor sedimentary metagenomes.</title>
        <authorList>
            <person name="Kawai M."/>
            <person name="Futagami T."/>
            <person name="Toyoda A."/>
            <person name="Takaki Y."/>
            <person name="Nishi S."/>
            <person name="Hori S."/>
            <person name="Arai W."/>
            <person name="Tsubouchi T."/>
            <person name="Morono Y."/>
            <person name="Uchiyama I."/>
            <person name="Ito T."/>
            <person name="Fujiyama A."/>
            <person name="Inagaki F."/>
            <person name="Takami H."/>
        </authorList>
    </citation>
    <scope>NUCLEOTIDE SEQUENCE</scope>
    <source>
        <strain evidence="3">Expedition CK06-06</strain>
    </source>
</reference>
<feature type="domain" description="Methylated-DNA-[protein]-cysteine S-methyltransferase DNA binding" evidence="2">
    <location>
        <begin position="101"/>
        <end position="141"/>
    </location>
</feature>
<keyword evidence="1" id="KW-0227">DNA damage</keyword>
<dbReference type="AlphaFoldDB" id="X1MLI6"/>
<evidence type="ECO:0000256" key="1">
    <source>
        <dbReference type="ARBA" id="ARBA00022763"/>
    </source>
</evidence>
<dbReference type="Pfam" id="PF01035">
    <property type="entry name" value="DNA_binding_1"/>
    <property type="match status" value="1"/>
</dbReference>
<comment type="caution">
    <text evidence="3">The sequence shown here is derived from an EMBL/GenBank/DDBJ whole genome shotgun (WGS) entry which is preliminary data.</text>
</comment>
<dbReference type="InterPro" id="IPR014048">
    <property type="entry name" value="MethylDNA_cys_MeTrfase_DNA-bd"/>
</dbReference>
<dbReference type="InterPro" id="IPR036217">
    <property type="entry name" value="MethylDNA_cys_MeTrfase_DNAb"/>
</dbReference>
<name>X1MLI6_9ZZZZ</name>
<feature type="non-terminal residue" evidence="3">
    <location>
        <position position="141"/>
    </location>
</feature>
<dbReference type="InterPro" id="IPR036388">
    <property type="entry name" value="WH-like_DNA-bd_sf"/>
</dbReference>
<accession>X1MLI6</accession>